<dbReference type="InterPro" id="IPR003583">
    <property type="entry name" value="Hlx-hairpin-Hlx_DNA-bd_motif"/>
</dbReference>
<dbReference type="GO" id="GO:0048476">
    <property type="term" value="C:Holliday junction resolvase complex"/>
    <property type="evidence" value="ECO:0007669"/>
    <property type="project" value="UniProtKB-UniRule"/>
</dbReference>
<feature type="domain" description="Helix-hairpin-helix DNA-binding motif class 1" evidence="7">
    <location>
        <begin position="108"/>
        <end position="127"/>
    </location>
</feature>
<reference evidence="8" key="1">
    <citation type="submission" date="2020-10" db="EMBL/GenBank/DDBJ databases">
        <authorList>
            <person name="Gilroy R."/>
        </authorList>
    </citation>
    <scope>NUCLEOTIDE SEQUENCE</scope>
    <source>
        <strain evidence="8">CHK186-9395</strain>
    </source>
</reference>
<feature type="region of interest" description="Domain III" evidence="6">
    <location>
        <begin position="148"/>
        <end position="196"/>
    </location>
</feature>
<dbReference type="SUPFAM" id="SSF47781">
    <property type="entry name" value="RuvA domain 2-like"/>
    <property type="match status" value="1"/>
</dbReference>
<dbReference type="CDD" id="cd14332">
    <property type="entry name" value="UBA_RuvA_C"/>
    <property type="match status" value="1"/>
</dbReference>
<sequence>MIAFITGTIEEKSENGVVINCNGMGYEVQTSIATLSSLPLVGEECKIYTYLQVKEDGISLFGFTTVDERELFYKLISVSGVGPKMAITVLSGMNISDLIVSILKEDTTALSRIKGLGKKTAERICLELKDKLTPVGGVLIDDNVIEINENVLDDACEALISLGLSKNEALRLARQNANENSTAEEIITSVLRNMGR</sequence>
<evidence type="ECO:0000256" key="6">
    <source>
        <dbReference type="HAMAP-Rule" id="MF_00031"/>
    </source>
</evidence>
<dbReference type="EMBL" id="DVOJ01000014">
    <property type="protein sequence ID" value="HIV01641.1"/>
    <property type="molecule type" value="Genomic_DNA"/>
</dbReference>
<keyword evidence="5 6" id="KW-0234">DNA repair</keyword>
<dbReference type="GO" id="GO:0006310">
    <property type="term" value="P:DNA recombination"/>
    <property type="evidence" value="ECO:0007669"/>
    <property type="project" value="UniProtKB-UniRule"/>
</dbReference>
<dbReference type="InterPro" id="IPR011114">
    <property type="entry name" value="RuvA_C"/>
</dbReference>
<evidence type="ECO:0000313" key="8">
    <source>
        <dbReference type="EMBL" id="HIV01641.1"/>
    </source>
</evidence>
<dbReference type="InterPro" id="IPR010994">
    <property type="entry name" value="RuvA_2-like"/>
</dbReference>
<dbReference type="Pfam" id="PF07499">
    <property type="entry name" value="RuvA_C"/>
    <property type="match status" value="1"/>
</dbReference>
<dbReference type="InterPro" id="IPR000085">
    <property type="entry name" value="RuvA"/>
</dbReference>
<keyword evidence="1 6" id="KW-0963">Cytoplasm</keyword>
<dbReference type="AlphaFoldDB" id="A0A9D1NEZ6"/>
<dbReference type="GO" id="GO:0009379">
    <property type="term" value="C:Holliday junction helicase complex"/>
    <property type="evidence" value="ECO:0007669"/>
    <property type="project" value="InterPro"/>
</dbReference>
<dbReference type="Pfam" id="PF14520">
    <property type="entry name" value="HHH_5"/>
    <property type="match status" value="1"/>
</dbReference>
<dbReference type="InterPro" id="IPR012340">
    <property type="entry name" value="NA-bd_OB-fold"/>
</dbReference>
<reference evidence="8" key="2">
    <citation type="journal article" date="2021" name="PeerJ">
        <title>Extensive microbial diversity within the chicken gut microbiome revealed by metagenomics and culture.</title>
        <authorList>
            <person name="Gilroy R."/>
            <person name="Ravi A."/>
            <person name="Getino M."/>
            <person name="Pursley I."/>
            <person name="Horton D.L."/>
            <person name="Alikhan N.F."/>
            <person name="Baker D."/>
            <person name="Gharbi K."/>
            <person name="Hall N."/>
            <person name="Watson M."/>
            <person name="Adriaenssens E.M."/>
            <person name="Foster-Nyarko E."/>
            <person name="Jarju S."/>
            <person name="Secka A."/>
            <person name="Antonio M."/>
            <person name="Oren A."/>
            <person name="Chaudhuri R.R."/>
            <person name="La Ragione R."/>
            <person name="Hildebrand F."/>
            <person name="Pallen M.J."/>
        </authorList>
    </citation>
    <scope>NUCLEOTIDE SEQUENCE</scope>
    <source>
        <strain evidence="8">CHK186-9395</strain>
    </source>
</reference>
<dbReference type="InterPro" id="IPR013849">
    <property type="entry name" value="DNA_helicase_Holl-junc_RuvA_I"/>
</dbReference>
<evidence type="ECO:0000256" key="1">
    <source>
        <dbReference type="ARBA" id="ARBA00022490"/>
    </source>
</evidence>
<organism evidence="8 9">
    <name type="scientific">Candidatus Caccopulliclostridium gallistercoris</name>
    <dbReference type="NCBI Taxonomy" id="2840719"/>
    <lineage>
        <taxon>Bacteria</taxon>
        <taxon>Bacillati</taxon>
        <taxon>Bacillota</taxon>
        <taxon>Clostridia</taxon>
        <taxon>Candidatus Caccopulliclostridium</taxon>
    </lineage>
</organism>
<feature type="region of interest" description="Domain I" evidence="6">
    <location>
        <begin position="1"/>
        <end position="64"/>
    </location>
</feature>
<evidence type="ECO:0000313" key="9">
    <source>
        <dbReference type="Proteomes" id="UP000886861"/>
    </source>
</evidence>
<dbReference type="SUPFAM" id="SSF50249">
    <property type="entry name" value="Nucleic acid-binding proteins"/>
    <property type="match status" value="1"/>
</dbReference>
<keyword evidence="4 6" id="KW-0233">DNA recombination</keyword>
<protein>
    <recommendedName>
        <fullName evidence="6">Holliday junction branch migration complex subunit RuvA</fullName>
    </recommendedName>
</protein>
<evidence type="ECO:0000256" key="2">
    <source>
        <dbReference type="ARBA" id="ARBA00022763"/>
    </source>
</evidence>
<dbReference type="SUPFAM" id="SSF46929">
    <property type="entry name" value="DNA helicase RuvA subunit, C-terminal domain"/>
    <property type="match status" value="1"/>
</dbReference>
<comment type="caution">
    <text evidence="8">The sequence shown here is derived from an EMBL/GenBank/DDBJ whole genome shotgun (WGS) entry which is preliminary data.</text>
</comment>
<name>A0A9D1NEZ6_9FIRM</name>
<comment type="function">
    <text evidence="6">The RuvA-RuvB-RuvC complex processes Holliday junction (HJ) DNA during genetic recombination and DNA repair, while the RuvA-RuvB complex plays an important role in the rescue of blocked DNA replication forks via replication fork reversal (RFR). RuvA specifically binds to HJ cruciform DNA, conferring on it an open structure. The RuvB hexamer acts as an ATP-dependent pump, pulling dsDNA into and through the RuvAB complex. HJ branch migration allows RuvC to scan DNA until it finds its consensus sequence, where it cleaves and resolves the cruciform DNA.</text>
</comment>
<dbReference type="GO" id="GO:0000400">
    <property type="term" value="F:four-way junction DNA binding"/>
    <property type="evidence" value="ECO:0007669"/>
    <property type="project" value="UniProtKB-UniRule"/>
</dbReference>
<evidence type="ECO:0000256" key="4">
    <source>
        <dbReference type="ARBA" id="ARBA00023172"/>
    </source>
</evidence>
<dbReference type="Proteomes" id="UP000886861">
    <property type="component" value="Unassembled WGS sequence"/>
</dbReference>
<comment type="subcellular location">
    <subcellularLocation>
        <location evidence="6">Cytoplasm</location>
    </subcellularLocation>
</comment>
<dbReference type="NCBIfam" id="TIGR00084">
    <property type="entry name" value="ruvA"/>
    <property type="match status" value="1"/>
</dbReference>
<accession>A0A9D1NEZ6</accession>
<dbReference type="GO" id="GO:0009378">
    <property type="term" value="F:four-way junction helicase activity"/>
    <property type="evidence" value="ECO:0007669"/>
    <property type="project" value="InterPro"/>
</dbReference>
<feature type="domain" description="Helix-hairpin-helix DNA-binding motif class 1" evidence="7">
    <location>
        <begin position="73"/>
        <end position="92"/>
    </location>
</feature>
<keyword evidence="3 6" id="KW-0238">DNA-binding</keyword>
<dbReference type="SMART" id="SM00278">
    <property type="entry name" value="HhH1"/>
    <property type="match status" value="2"/>
</dbReference>
<gene>
    <name evidence="6 8" type="primary">ruvA</name>
    <name evidence="8" type="ORF">IAA62_03725</name>
</gene>
<proteinExistence type="inferred from homology"/>
<comment type="similarity">
    <text evidence="6">Belongs to the RuvA family.</text>
</comment>
<comment type="subunit">
    <text evidence="6">Homotetramer. Forms an RuvA(8)-RuvB(12)-Holliday junction (HJ) complex. HJ DNA is sandwiched between 2 RuvA tetramers; dsDNA enters through RuvA and exits via RuvB. An RuvB hexamer assembles on each DNA strand where it exits the tetramer. Each RuvB hexamer is contacted by two RuvA subunits (via domain III) on 2 adjacent RuvB subunits; this complex drives branch migration. In the full resolvosome a probable DNA-RuvA(4)-RuvB(12)-RuvC(2) complex forms which resolves the HJ.</text>
</comment>
<evidence type="ECO:0000256" key="3">
    <source>
        <dbReference type="ARBA" id="ARBA00023125"/>
    </source>
</evidence>
<dbReference type="GO" id="GO:0005524">
    <property type="term" value="F:ATP binding"/>
    <property type="evidence" value="ECO:0007669"/>
    <property type="project" value="InterPro"/>
</dbReference>
<dbReference type="HAMAP" id="MF_00031">
    <property type="entry name" value="DNA_HJ_migration_RuvA"/>
    <property type="match status" value="1"/>
</dbReference>
<dbReference type="GO" id="GO:0006281">
    <property type="term" value="P:DNA repair"/>
    <property type="evidence" value="ECO:0007669"/>
    <property type="project" value="UniProtKB-UniRule"/>
</dbReference>
<dbReference type="GO" id="GO:0005737">
    <property type="term" value="C:cytoplasm"/>
    <property type="evidence" value="ECO:0007669"/>
    <property type="project" value="UniProtKB-SubCell"/>
</dbReference>
<comment type="caution">
    <text evidence="6">Lacks conserved residue(s) required for the propagation of feature annotation.</text>
</comment>
<dbReference type="Gene3D" id="1.10.8.10">
    <property type="entry name" value="DNA helicase RuvA subunit, C-terminal domain"/>
    <property type="match status" value="1"/>
</dbReference>
<dbReference type="Gene3D" id="1.10.150.20">
    <property type="entry name" value="5' to 3' exonuclease, C-terminal subdomain"/>
    <property type="match status" value="1"/>
</dbReference>
<dbReference type="Pfam" id="PF01330">
    <property type="entry name" value="RuvA_N"/>
    <property type="match status" value="1"/>
</dbReference>
<comment type="domain">
    <text evidence="6">Has three domains with a flexible linker between the domains II and III and assumes an 'L' shape. Domain III is highly mobile and contacts RuvB.</text>
</comment>
<evidence type="ECO:0000259" key="7">
    <source>
        <dbReference type="SMART" id="SM00278"/>
    </source>
</evidence>
<dbReference type="Gene3D" id="2.40.50.140">
    <property type="entry name" value="Nucleic acid-binding proteins"/>
    <property type="match status" value="1"/>
</dbReference>
<evidence type="ECO:0000256" key="5">
    <source>
        <dbReference type="ARBA" id="ARBA00023204"/>
    </source>
</evidence>
<keyword evidence="2 6" id="KW-0227">DNA damage</keyword>
<dbReference type="InterPro" id="IPR036267">
    <property type="entry name" value="RuvA_C_sf"/>
</dbReference>